<feature type="binding site" evidence="10">
    <location>
        <position position="149"/>
    </location>
    <ligand>
        <name>Zn(2+)</name>
        <dbReference type="ChEBI" id="CHEBI:29105"/>
        <label>1</label>
    </ligand>
</feature>
<evidence type="ECO:0000256" key="10">
    <source>
        <dbReference type="HAMAP-Rule" id="MF_01152"/>
    </source>
</evidence>
<feature type="binding site" evidence="10">
    <location>
        <position position="146"/>
    </location>
    <ligand>
        <name>Zn(2+)</name>
        <dbReference type="ChEBI" id="CHEBI:29105"/>
        <label>1</label>
    </ligand>
</feature>
<dbReference type="RefSeq" id="WP_002738619.1">
    <property type="nucleotide sequence ID" value="NZ_BIFY01000002.1"/>
</dbReference>
<comment type="subcellular location">
    <subcellularLocation>
        <location evidence="10">Cytoplasm</location>
    </subcellularLocation>
</comment>
<evidence type="ECO:0000256" key="8">
    <source>
        <dbReference type="ARBA" id="ARBA00061004"/>
    </source>
</evidence>
<dbReference type="PRINTS" id="PR00625">
    <property type="entry name" value="JDOMAIN"/>
</dbReference>
<proteinExistence type="inferred from homology"/>
<comment type="subunit">
    <text evidence="10">Homodimer.</text>
</comment>
<dbReference type="SUPFAM" id="SSF57938">
    <property type="entry name" value="DnaJ/Hsp40 cysteine-rich domain"/>
    <property type="match status" value="1"/>
</dbReference>
<evidence type="ECO:0000256" key="1">
    <source>
        <dbReference type="ARBA" id="ARBA00022705"/>
    </source>
</evidence>
<dbReference type="GO" id="GO:0008270">
    <property type="term" value="F:zinc ion binding"/>
    <property type="evidence" value="ECO:0007669"/>
    <property type="project" value="UniProtKB-UniRule"/>
</dbReference>
<sequence length="374" mass="40611">MPTDYYEILGVSRDAGKEDIKRAYRRLARKYHPDVNKEPGAEEHFKEINRAYEILSEPETRNRYDRFGEAGVSGGAAGFDPDNMGGFADIFETIFSGFGGMGGQTTARRRTGPTRGEDLRLDFKLKFREAVFGGEKEIRIRHLETCQTCKGSGARPGTGSRTCTTCNGTGQVRRATRTPFGTFAQVSVCPTCDGAGEVIEEKCDVCGGSGRKQETKKLKITIPAGVDNGMKLRVAREGDAGLKGGPPGDLFVYLTVETDAEFQREGNDIKSNISISYIQAILGCTIKVNTVDGQEDLIIPAGTQPNSVLILESKGVPKLGNPVSRGDHRITVKISIPTRVTGEERDLLEKLAKVRGETVGKGGIEGFLGNIFHK</sequence>
<dbReference type="AlphaFoldDB" id="A0A402D7Y8"/>
<dbReference type="CDD" id="cd10747">
    <property type="entry name" value="DnaJ_C"/>
    <property type="match status" value="1"/>
</dbReference>
<feature type="repeat" description="CXXCXGXG motif" evidence="10">
    <location>
        <begin position="146"/>
        <end position="153"/>
    </location>
</feature>
<dbReference type="SMART" id="SM00271">
    <property type="entry name" value="DnaJ"/>
    <property type="match status" value="1"/>
</dbReference>
<dbReference type="GO" id="GO:0042026">
    <property type="term" value="P:protein refolding"/>
    <property type="evidence" value="ECO:0007669"/>
    <property type="project" value="TreeGrafter"/>
</dbReference>
<feature type="repeat" description="CXXCXGXG motif" evidence="10">
    <location>
        <begin position="189"/>
        <end position="196"/>
    </location>
</feature>
<dbReference type="CDD" id="cd06257">
    <property type="entry name" value="DnaJ"/>
    <property type="match status" value="1"/>
</dbReference>
<protein>
    <recommendedName>
        <fullName evidence="9 10">Chaperone protein DnaJ</fullName>
    </recommendedName>
</protein>
<dbReference type="InterPro" id="IPR001623">
    <property type="entry name" value="DnaJ_domain"/>
</dbReference>
<keyword evidence="5 10" id="KW-0862">Zinc</keyword>
<dbReference type="FunFam" id="2.60.260.20:FF:000009">
    <property type="entry name" value="Putative Mitochondrial DnaJ chaperone"/>
    <property type="match status" value="1"/>
</dbReference>
<feature type="binding site" evidence="10">
    <location>
        <position position="166"/>
    </location>
    <ligand>
        <name>Zn(2+)</name>
        <dbReference type="ChEBI" id="CHEBI:29105"/>
        <label>2</label>
    </ligand>
</feature>
<keyword evidence="4 10" id="KW-0863">Zinc-finger</keyword>
<comment type="function">
    <text evidence="10">Participates actively in the response to hyperosmotic and heat shock by preventing the aggregation of stress-denatured proteins and by disaggregating proteins, also in an autonomous, DnaK-independent fashion. Unfolded proteins bind initially to DnaJ; upon interaction with the DnaJ-bound protein, DnaK hydrolyzes its bound ATP, resulting in the formation of a stable complex. GrpE releases ADP from DnaK; ATP binding to DnaK triggers the release of the substrate protein, thus completing the reaction cycle. Several rounds of ATP-dependent interactions between DnaJ, DnaK and GrpE are required for fully efficient folding. Also involved, together with DnaK and GrpE, in the DNA replication of plasmids through activation of initiation proteins.</text>
</comment>
<keyword evidence="1 10" id="KW-0235">DNA replication</keyword>
<dbReference type="Gene3D" id="1.10.287.110">
    <property type="entry name" value="DnaJ domain"/>
    <property type="match status" value="1"/>
</dbReference>
<dbReference type="Gene3D" id="2.60.260.20">
    <property type="entry name" value="Urease metallochaperone UreE, N-terminal domain"/>
    <property type="match status" value="2"/>
</dbReference>
<dbReference type="Gene3D" id="2.10.230.10">
    <property type="entry name" value="Heat shock protein DnaJ, cysteine-rich domain"/>
    <property type="match status" value="1"/>
</dbReference>
<dbReference type="FunFam" id="2.10.230.10:FF:000002">
    <property type="entry name" value="Molecular chaperone DnaJ"/>
    <property type="match status" value="1"/>
</dbReference>
<comment type="domain">
    <text evidence="10">The J domain is necessary and sufficient to stimulate DnaK ATPase activity. Zinc center 1 plays an important role in the autonomous, DnaK-independent chaperone activity of DnaJ. Zinc center 2 is essential for interaction with DnaK and for DnaJ activity.</text>
</comment>
<dbReference type="NCBIfam" id="NF010886">
    <property type="entry name" value="PRK14293.1"/>
    <property type="match status" value="1"/>
</dbReference>
<keyword evidence="10" id="KW-0963">Cytoplasm</keyword>
<evidence type="ECO:0000256" key="5">
    <source>
        <dbReference type="ARBA" id="ARBA00022833"/>
    </source>
</evidence>
<dbReference type="PANTHER" id="PTHR43096">
    <property type="entry name" value="DNAJ HOMOLOG 1, MITOCHONDRIAL-RELATED"/>
    <property type="match status" value="1"/>
</dbReference>
<feature type="binding site" evidence="10">
    <location>
        <position position="192"/>
    </location>
    <ligand>
        <name>Zn(2+)</name>
        <dbReference type="ChEBI" id="CHEBI:29105"/>
        <label>2</label>
    </ligand>
</feature>
<evidence type="ECO:0000313" key="14">
    <source>
        <dbReference type="EMBL" id="GCE58301.1"/>
    </source>
</evidence>
<feature type="domain" description="J" evidence="12">
    <location>
        <begin position="4"/>
        <end position="68"/>
    </location>
</feature>
<dbReference type="GO" id="GO:0051082">
    <property type="term" value="F:unfolded protein binding"/>
    <property type="evidence" value="ECO:0007669"/>
    <property type="project" value="UniProtKB-UniRule"/>
</dbReference>
<evidence type="ECO:0000259" key="13">
    <source>
        <dbReference type="PROSITE" id="PS51188"/>
    </source>
</evidence>
<dbReference type="InterPro" id="IPR001305">
    <property type="entry name" value="HSP_DnaJ_Cys-rich_dom"/>
</dbReference>
<gene>
    <name evidence="14" type="primary">dnaJ_1</name>
    <name evidence="10" type="synonym">dnaJ</name>
    <name evidence="14" type="ORF">MiAbB_00207</name>
</gene>
<dbReference type="InterPro" id="IPR036410">
    <property type="entry name" value="HSP_DnaJ_Cys-rich_dom_sf"/>
</dbReference>
<dbReference type="HAMAP" id="MF_01152">
    <property type="entry name" value="DnaJ"/>
    <property type="match status" value="1"/>
</dbReference>
<dbReference type="Proteomes" id="UP000289660">
    <property type="component" value="Unassembled WGS sequence"/>
</dbReference>
<feature type="zinc finger region" description="CR-type" evidence="11">
    <location>
        <begin position="133"/>
        <end position="215"/>
    </location>
</feature>
<feature type="domain" description="CR-type" evidence="13">
    <location>
        <begin position="133"/>
        <end position="215"/>
    </location>
</feature>
<evidence type="ECO:0000256" key="4">
    <source>
        <dbReference type="ARBA" id="ARBA00022771"/>
    </source>
</evidence>
<reference evidence="15" key="1">
    <citation type="submission" date="2018-12" db="EMBL/GenBank/DDBJ databases">
        <title>Genome sequence of Microcystis aeruginosa NIES-4285.</title>
        <authorList>
            <person name="Tanabe Y."/>
        </authorList>
    </citation>
    <scope>NUCLEOTIDE SEQUENCE [LARGE SCALE GENOMIC DNA]</scope>
    <source>
        <strain evidence="15">NIES-4285</strain>
    </source>
</reference>
<feature type="binding site" evidence="10">
    <location>
        <position position="163"/>
    </location>
    <ligand>
        <name>Zn(2+)</name>
        <dbReference type="ChEBI" id="CHEBI:29105"/>
        <label>2</label>
    </ligand>
</feature>
<dbReference type="Pfam" id="PF00226">
    <property type="entry name" value="DnaJ"/>
    <property type="match status" value="1"/>
</dbReference>
<dbReference type="GO" id="GO:0009408">
    <property type="term" value="P:response to heat"/>
    <property type="evidence" value="ECO:0007669"/>
    <property type="project" value="InterPro"/>
</dbReference>
<dbReference type="GO" id="GO:0005737">
    <property type="term" value="C:cytoplasm"/>
    <property type="evidence" value="ECO:0007669"/>
    <property type="project" value="UniProtKB-SubCell"/>
</dbReference>
<dbReference type="InterPro" id="IPR012724">
    <property type="entry name" value="DnaJ"/>
</dbReference>
<dbReference type="NCBIfam" id="NF008035">
    <property type="entry name" value="PRK10767.1"/>
    <property type="match status" value="1"/>
</dbReference>
<evidence type="ECO:0000256" key="7">
    <source>
        <dbReference type="ARBA" id="ARBA00023186"/>
    </source>
</evidence>
<accession>A0A402D7Y8</accession>
<feature type="binding site" evidence="10">
    <location>
        <position position="206"/>
    </location>
    <ligand>
        <name>Zn(2+)</name>
        <dbReference type="ChEBI" id="CHEBI:29105"/>
        <label>1</label>
    </ligand>
</feature>
<dbReference type="EMBL" id="BIFY01000002">
    <property type="protein sequence ID" value="GCE58301.1"/>
    <property type="molecule type" value="Genomic_DNA"/>
</dbReference>
<keyword evidence="6 10" id="KW-0346">Stress response</keyword>
<evidence type="ECO:0000256" key="11">
    <source>
        <dbReference type="PROSITE-ProRule" id="PRU00546"/>
    </source>
</evidence>
<dbReference type="PROSITE" id="PS50076">
    <property type="entry name" value="DNAJ_2"/>
    <property type="match status" value="1"/>
</dbReference>
<dbReference type="InterPro" id="IPR002939">
    <property type="entry name" value="DnaJ_C"/>
</dbReference>
<dbReference type="CDD" id="cd10719">
    <property type="entry name" value="DnaJ_zf"/>
    <property type="match status" value="1"/>
</dbReference>
<dbReference type="Pfam" id="PF00684">
    <property type="entry name" value="DnaJ_CXXCXGXG"/>
    <property type="match status" value="1"/>
</dbReference>
<evidence type="ECO:0000256" key="9">
    <source>
        <dbReference type="ARBA" id="ARBA00067609"/>
    </source>
</evidence>
<keyword evidence="2 10" id="KW-0479">Metal-binding</keyword>
<dbReference type="InterPro" id="IPR036869">
    <property type="entry name" value="J_dom_sf"/>
</dbReference>
<dbReference type="GO" id="GO:0031072">
    <property type="term" value="F:heat shock protein binding"/>
    <property type="evidence" value="ECO:0007669"/>
    <property type="project" value="InterPro"/>
</dbReference>
<organism evidence="14 15">
    <name type="scientific">Microcystis aeruginosa NIES-4285</name>
    <dbReference type="NCBI Taxonomy" id="2497681"/>
    <lineage>
        <taxon>Bacteria</taxon>
        <taxon>Bacillati</taxon>
        <taxon>Cyanobacteriota</taxon>
        <taxon>Cyanophyceae</taxon>
        <taxon>Oscillatoriophycideae</taxon>
        <taxon>Chroococcales</taxon>
        <taxon>Microcystaceae</taxon>
        <taxon>Microcystis</taxon>
    </lineage>
</organism>
<evidence type="ECO:0000256" key="6">
    <source>
        <dbReference type="ARBA" id="ARBA00023016"/>
    </source>
</evidence>
<name>A0A402D7Y8_MICAE</name>
<keyword evidence="3 10" id="KW-0677">Repeat</keyword>
<comment type="similarity">
    <text evidence="8 10">Belongs to the DnaJ family.</text>
</comment>
<dbReference type="GO" id="GO:0006260">
    <property type="term" value="P:DNA replication"/>
    <property type="evidence" value="ECO:0007669"/>
    <property type="project" value="UniProtKB-KW"/>
</dbReference>
<dbReference type="SUPFAM" id="SSF46565">
    <property type="entry name" value="Chaperone J-domain"/>
    <property type="match status" value="1"/>
</dbReference>
<feature type="binding site" evidence="10">
    <location>
        <position position="203"/>
    </location>
    <ligand>
        <name>Zn(2+)</name>
        <dbReference type="ChEBI" id="CHEBI:29105"/>
        <label>1</label>
    </ligand>
</feature>
<dbReference type="PROSITE" id="PS51188">
    <property type="entry name" value="ZF_CR"/>
    <property type="match status" value="1"/>
</dbReference>
<feature type="repeat" description="CXXCXGXG motif" evidence="10">
    <location>
        <begin position="163"/>
        <end position="170"/>
    </location>
</feature>
<feature type="repeat" description="CXXCXGXG motif" evidence="10">
    <location>
        <begin position="203"/>
        <end position="210"/>
    </location>
</feature>
<comment type="cofactor">
    <cofactor evidence="10">
        <name>Zn(2+)</name>
        <dbReference type="ChEBI" id="CHEBI:29105"/>
    </cofactor>
    <text evidence="10">Binds 2 Zn(2+) ions per monomer.</text>
</comment>
<keyword evidence="7 10" id="KW-0143">Chaperone</keyword>
<evidence type="ECO:0000259" key="12">
    <source>
        <dbReference type="PROSITE" id="PS50076"/>
    </source>
</evidence>
<dbReference type="FunFam" id="2.60.260.20:FF:000005">
    <property type="entry name" value="Chaperone protein dnaJ 1, mitochondrial"/>
    <property type="match status" value="1"/>
</dbReference>
<evidence type="ECO:0000256" key="2">
    <source>
        <dbReference type="ARBA" id="ARBA00022723"/>
    </source>
</evidence>
<comment type="caution">
    <text evidence="14">The sequence shown here is derived from an EMBL/GenBank/DDBJ whole genome shotgun (WGS) entry which is preliminary data.</text>
</comment>
<dbReference type="Pfam" id="PF01556">
    <property type="entry name" value="DnaJ_C"/>
    <property type="match status" value="1"/>
</dbReference>
<dbReference type="PANTHER" id="PTHR43096:SF10">
    <property type="entry name" value="CHAPERONE PROTEIN DNAJ A6, CHLOROPLASTIC"/>
    <property type="match status" value="1"/>
</dbReference>
<evidence type="ECO:0000256" key="3">
    <source>
        <dbReference type="ARBA" id="ARBA00022737"/>
    </source>
</evidence>
<feature type="binding site" evidence="10">
    <location>
        <position position="189"/>
    </location>
    <ligand>
        <name>Zn(2+)</name>
        <dbReference type="ChEBI" id="CHEBI:29105"/>
        <label>2</label>
    </ligand>
</feature>
<dbReference type="InterPro" id="IPR008971">
    <property type="entry name" value="HSP40/DnaJ_pept-bd"/>
</dbReference>
<evidence type="ECO:0000313" key="15">
    <source>
        <dbReference type="Proteomes" id="UP000289660"/>
    </source>
</evidence>
<dbReference type="NCBIfam" id="TIGR02349">
    <property type="entry name" value="DnaJ_bact"/>
    <property type="match status" value="1"/>
</dbReference>
<dbReference type="SUPFAM" id="SSF49493">
    <property type="entry name" value="HSP40/DnaJ peptide-binding domain"/>
    <property type="match status" value="2"/>
</dbReference>
<dbReference type="GO" id="GO:0005524">
    <property type="term" value="F:ATP binding"/>
    <property type="evidence" value="ECO:0007669"/>
    <property type="project" value="InterPro"/>
</dbReference>